<proteinExistence type="predicted"/>
<dbReference type="Gene3D" id="2.120.10.30">
    <property type="entry name" value="TolB, C-terminal domain"/>
    <property type="match status" value="1"/>
</dbReference>
<dbReference type="RefSeq" id="WP_240180243.1">
    <property type="nucleotide sequence ID" value="NZ_CP092362.2"/>
</dbReference>
<accession>A0ABY3TS25</accession>
<evidence type="ECO:0000256" key="1">
    <source>
        <dbReference type="SAM" id="MobiDB-lite"/>
    </source>
</evidence>
<feature type="region of interest" description="Disordered" evidence="1">
    <location>
        <begin position="31"/>
        <end position="69"/>
    </location>
</feature>
<evidence type="ECO:0000313" key="3">
    <source>
        <dbReference type="EMBL" id="ULN44143.1"/>
    </source>
</evidence>
<sequence>MNSGHLVGYVGGLAVALGVGAAVVVTAPTASADTPASSSSSHSSTARSARVPQRTNTVASKKPLPKRSVDAPMSSVTLLMTASGATESGRTKNVAAASAAPNSLSIVYDPNTDTTGVTVVDSVTNSPIGSTATLDGVVETQSVTADGKRTVITTTVHHYAPETYATELAVMNMTAGGQIGDTLSFANADVAVAPILAPDGTRASVTLYLQTTSQVGVALLDTTTGAQIGSTVALDGYPFVVPVWNATGTRVVVTLSQLGGDTTAVSVLDATAGAMTGPTALIIGSTRRTPTLTADGTRAVVTTTLDNPNGGGSTRVTLVDTTNGGQVGTSLRLPGKTGVSVVGVGRIALVATGSGFVSILDTRTAAATPPLPLAPPWGFDAGAFFQTPLGKALAPVVFFAGFLGIPILLFDVLPVILVVPAWIGEIVHQVRIAVERIV</sequence>
<keyword evidence="2" id="KW-1133">Transmembrane helix</keyword>
<reference evidence="3" key="1">
    <citation type="submission" date="2022-08" db="EMBL/GenBank/DDBJ databases">
        <title>Whole genome sequencing of non-tuberculosis mycobacteria type-strains.</title>
        <authorList>
            <person name="Igarashi Y."/>
            <person name="Osugi A."/>
            <person name="Mitarai S."/>
        </authorList>
    </citation>
    <scope>NUCLEOTIDE SEQUENCE</scope>
    <source>
        <strain evidence="3">JCM 16369</strain>
    </source>
</reference>
<keyword evidence="2" id="KW-0472">Membrane</keyword>
<keyword evidence="2" id="KW-0812">Transmembrane</keyword>
<evidence type="ECO:0000256" key="2">
    <source>
        <dbReference type="SAM" id="Phobius"/>
    </source>
</evidence>
<name>A0ABY3TS25_9MYCO</name>
<dbReference type="InterPro" id="IPR011044">
    <property type="entry name" value="Quino_amine_DH_bsu"/>
</dbReference>
<dbReference type="EMBL" id="CP092362">
    <property type="protein sequence ID" value="ULN44143.1"/>
    <property type="molecule type" value="Genomic_DNA"/>
</dbReference>
<protein>
    <submittedName>
        <fullName evidence="3">Uncharacterized protein</fullName>
    </submittedName>
</protein>
<keyword evidence="4" id="KW-1185">Reference proteome</keyword>
<dbReference type="Proteomes" id="UP001055337">
    <property type="component" value="Chromosome"/>
</dbReference>
<gene>
    <name evidence="3" type="ORF">MI149_14355</name>
</gene>
<feature type="compositionally biased region" description="Low complexity" evidence="1">
    <location>
        <begin position="31"/>
        <end position="51"/>
    </location>
</feature>
<evidence type="ECO:0000313" key="4">
    <source>
        <dbReference type="Proteomes" id="UP001055337"/>
    </source>
</evidence>
<dbReference type="SUPFAM" id="SSF50969">
    <property type="entry name" value="YVTN repeat-like/Quinoprotein amine dehydrogenase"/>
    <property type="match status" value="1"/>
</dbReference>
<dbReference type="InterPro" id="IPR011042">
    <property type="entry name" value="6-blade_b-propeller_TolB-like"/>
</dbReference>
<feature type="transmembrane region" description="Helical" evidence="2">
    <location>
        <begin position="396"/>
        <end position="423"/>
    </location>
</feature>
<organism evidence="3 4">
    <name type="scientific">Mycolicibacterium crocinum</name>
    <dbReference type="NCBI Taxonomy" id="388459"/>
    <lineage>
        <taxon>Bacteria</taxon>
        <taxon>Bacillati</taxon>
        <taxon>Actinomycetota</taxon>
        <taxon>Actinomycetes</taxon>
        <taxon>Mycobacteriales</taxon>
        <taxon>Mycobacteriaceae</taxon>
        <taxon>Mycolicibacterium</taxon>
    </lineage>
</organism>